<evidence type="ECO:0000256" key="3">
    <source>
        <dbReference type="ARBA" id="ARBA00022679"/>
    </source>
</evidence>
<dbReference type="InterPro" id="IPR049625">
    <property type="entry name" value="Glyco_transf_61_cat"/>
</dbReference>
<keyword evidence="3" id="KW-0808">Transferase</keyword>
<evidence type="ECO:0000256" key="5">
    <source>
        <dbReference type="ARBA" id="ARBA00022989"/>
    </source>
</evidence>
<evidence type="ECO:0000259" key="8">
    <source>
        <dbReference type="Pfam" id="PF04577"/>
    </source>
</evidence>
<keyword evidence="10" id="KW-1185">Reference proteome</keyword>
<evidence type="ECO:0000313" key="9">
    <source>
        <dbReference type="EMBL" id="ORY35917.1"/>
    </source>
</evidence>
<dbReference type="PANTHER" id="PTHR20961">
    <property type="entry name" value="GLYCOSYLTRANSFERASE"/>
    <property type="match status" value="1"/>
</dbReference>
<dbReference type="GO" id="GO:0016020">
    <property type="term" value="C:membrane"/>
    <property type="evidence" value="ECO:0007669"/>
    <property type="project" value="UniProtKB-SubCell"/>
</dbReference>
<evidence type="ECO:0000256" key="1">
    <source>
        <dbReference type="ARBA" id="ARBA00004167"/>
    </source>
</evidence>
<comment type="caution">
    <text evidence="9">The sequence shown here is derived from an EMBL/GenBank/DDBJ whole genome shotgun (WGS) entry which is preliminary data.</text>
</comment>
<dbReference type="InterPro" id="IPR007657">
    <property type="entry name" value="Glycosyltransferase_61"/>
</dbReference>
<keyword evidence="4" id="KW-0812">Transmembrane</keyword>
<dbReference type="AlphaFoldDB" id="A0A1Y2BMU5"/>
<evidence type="ECO:0000256" key="4">
    <source>
        <dbReference type="ARBA" id="ARBA00022692"/>
    </source>
</evidence>
<evidence type="ECO:0000256" key="2">
    <source>
        <dbReference type="ARBA" id="ARBA00022676"/>
    </source>
</evidence>
<dbReference type="Pfam" id="PF04577">
    <property type="entry name" value="Glyco_transf_61"/>
    <property type="match status" value="1"/>
</dbReference>
<protein>
    <recommendedName>
        <fullName evidence="8">Glycosyltransferase 61 catalytic domain-containing protein</fullName>
    </recommendedName>
</protein>
<feature type="domain" description="Glycosyltransferase 61 catalytic" evidence="8">
    <location>
        <begin position="302"/>
        <end position="409"/>
    </location>
</feature>
<dbReference type="GO" id="GO:0035269">
    <property type="term" value="P:protein O-linked glycosylation via mannose"/>
    <property type="evidence" value="ECO:0007669"/>
    <property type="project" value="TreeGrafter"/>
</dbReference>
<evidence type="ECO:0000256" key="6">
    <source>
        <dbReference type="ARBA" id="ARBA00023136"/>
    </source>
</evidence>
<dbReference type="EMBL" id="MCFC01000001">
    <property type="protein sequence ID" value="ORY35917.1"/>
    <property type="molecule type" value="Genomic_DNA"/>
</dbReference>
<keyword evidence="7" id="KW-0325">Glycoprotein</keyword>
<sequence length="494" mass="56343">MPLARNISRTLVSCSCIAAFLYFFTALSEYLNLHDLVPSGLSEPSTTYTLRSRDESTRVFRQDLKTTKFLSHAPGFSVVENLYWRNYTYYILTDQPWETPHLRYFASLSFDTQKTEGTLGILAAEIWAIRGDPIAPNVLDKDPQFGTSISFDEAVKKFGKAIELESPMLINDDDNFVNHMYHWIGETFIGAWRIWSSYAWRTGLVLPDFKTVAFIRQWHCAEKPEGHGAGDCWEDYPGANKWFTQKFFPGIKIESRTDWEARADTLQIYRLPLVVIADRAGGHNGPFSAWKPWGDVFRLPVMHDWLTQLRDRVLAGYTGRVNLRPKDTGRLRVMYLERQEHGRSLRDEDHDRLVEALEQLHKERVVDVVIETFTSAIPFADQVAKISTIDILIGVHGNGLTHTIWMNPGNDKAVFEMQPAACTITDYSPLAVAAGVQHYMVHETTFCHPVDCPQRGCTDHENYPDGINSDDIRVTPSVITNEIRKIAQRAAAMH</sequence>
<dbReference type="GO" id="GO:0097363">
    <property type="term" value="F:protein O-acetylglucosaminyltransferase activity"/>
    <property type="evidence" value="ECO:0007669"/>
    <property type="project" value="TreeGrafter"/>
</dbReference>
<evidence type="ECO:0000313" key="10">
    <source>
        <dbReference type="Proteomes" id="UP000193986"/>
    </source>
</evidence>
<dbReference type="OrthoDB" id="529273at2759"/>
<accession>A0A1Y2BMU5</accession>
<dbReference type="PANTHER" id="PTHR20961:SF38">
    <property type="entry name" value="PROTEIN O-LINKED-MANNOSE BETA-1,4-N-ACETYLGLUCOSAMINYLTRANSFERASE 2"/>
    <property type="match status" value="1"/>
</dbReference>
<gene>
    <name evidence="9" type="ORF">BCR39DRAFT_513034</name>
</gene>
<name>A0A1Y2BMU5_9TREE</name>
<dbReference type="GO" id="GO:0005783">
    <property type="term" value="C:endoplasmic reticulum"/>
    <property type="evidence" value="ECO:0007669"/>
    <property type="project" value="TreeGrafter"/>
</dbReference>
<dbReference type="Proteomes" id="UP000193986">
    <property type="component" value="Unassembled WGS sequence"/>
</dbReference>
<organism evidence="9 10">
    <name type="scientific">Naematelia encephala</name>
    <dbReference type="NCBI Taxonomy" id="71784"/>
    <lineage>
        <taxon>Eukaryota</taxon>
        <taxon>Fungi</taxon>
        <taxon>Dikarya</taxon>
        <taxon>Basidiomycota</taxon>
        <taxon>Agaricomycotina</taxon>
        <taxon>Tremellomycetes</taxon>
        <taxon>Tremellales</taxon>
        <taxon>Naemateliaceae</taxon>
        <taxon>Naematelia</taxon>
    </lineage>
</organism>
<reference evidence="9 10" key="1">
    <citation type="submission" date="2016-07" db="EMBL/GenBank/DDBJ databases">
        <title>Pervasive Adenine N6-methylation of Active Genes in Fungi.</title>
        <authorList>
            <consortium name="DOE Joint Genome Institute"/>
            <person name="Mondo S.J."/>
            <person name="Dannebaum R.O."/>
            <person name="Kuo R.C."/>
            <person name="Labutti K."/>
            <person name="Haridas S."/>
            <person name="Kuo A."/>
            <person name="Salamov A."/>
            <person name="Ahrendt S.R."/>
            <person name="Lipzen A."/>
            <person name="Sullivan W."/>
            <person name="Andreopoulos W.B."/>
            <person name="Clum A."/>
            <person name="Lindquist E."/>
            <person name="Daum C."/>
            <person name="Ramamoorthy G.K."/>
            <person name="Gryganskyi A."/>
            <person name="Culley D."/>
            <person name="Magnuson J.K."/>
            <person name="James T.Y."/>
            <person name="O'Malley M.A."/>
            <person name="Stajich J.E."/>
            <person name="Spatafora J.W."/>
            <person name="Visel A."/>
            <person name="Grigoriev I.V."/>
        </authorList>
    </citation>
    <scope>NUCLEOTIDE SEQUENCE [LARGE SCALE GENOMIC DNA]</scope>
    <source>
        <strain evidence="9 10">68-887.2</strain>
    </source>
</reference>
<evidence type="ECO:0000256" key="7">
    <source>
        <dbReference type="ARBA" id="ARBA00023180"/>
    </source>
</evidence>
<comment type="subcellular location">
    <subcellularLocation>
        <location evidence="1">Membrane</location>
        <topology evidence="1">Single-pass membrane protein</topology>
    </subcellularLocation>
</comment>
<keyword evidence="5" id="KW-1133">Transmembrane helix</keyword>
<keyword evidence="6" id="KW-0472">Membrane</keyword>
<dbReference type="InParanoid" id="A0A1Y2BMU5"/>
<proteinExistence type="predicted"/>
<keyword evidence="2" id="KW-0328">Glycosyltransferase</keyword>